<keyword evidence="3" id="KW-1185">Reference proteome</keyword>
<dbReference type="PROSITE" id="PS51257">
    <property type="entry name" value="PROKAR_LIPOPROTEIN"/>
    <property type="match status" value="1"/>
</dbReference>
<organism evidence="2 3">
    <name type="scientific">Azospirillum ramasamyi</name>
    <dbReference type="NCBI Taxonomy" id="682998"/>
    <lineage>
        <taxon>Bacteria</taxon>
        <taxon>Pseudomonadati</taxon>
        <taxon>Pseudomonadota</taxon>
        <taxon>Alphaproteobacteria</taxon>
        <taxon>Rhodospirillales</taxon>
        <taxon>Azospirillaceae</taxon>
        <taxon>Azospirillum</taxon>
    </lineage>
</organism>
<feature type="signal peptide" evidence="1">
    <location>
        <begin position="1"/>
        <end position="22"/>
    </location>
</feature>
<dbReference type="EMBL" id="CP029834">
    <property type="protein sequence ID" value="AWU97744.1"/>
    <property type="molecule type" value="Genomic_DNA"/>
</dbReference>
<dbReference type="KEGG" id="azm:DM194_26040"/>
<geneLocation type="plasmid" evidence="2 3">
    <name>unnamed4</name>
</geneLocation>
<evidence type="ECO:0000313" key="2">
    <source>
        <dbReference type="EMBL" id="AWU97744.1"/>
    </source>
</evidence>
<keyword evidence="2" id="KW-0614">Plasmid</keyword>
<dbReference type="Proteomes" id="UP000249605">
    <property type="component" value="Plasmid unnamed4"/>
</dbReference>
<dbReference type="OrthoDB" id="7306521at2"/>
<gene>
    <name evidence="2" type="ORF">DM194_26040</name>
</gene>
<evidence type="ECO:0008006" key="4">
    <source>
        <dbReference type="Google" id="ProtNLM"/>
    </source>
</evidence>
<feature type="chain" id="PRO_5015884656" description="Lipoprotein" evidence="1">
    <location>
        <begin position="23"/>
        <end position="155"/>
    </location>
</feature>
<proteinExistence type="predicted"/>
<protein>
    <recommendedName>
        <fullName evidence="4">Lipoprotein</fullName>
    </recommendedName>
</protein>
<sequence length="155" mass="16209">MSGTKASVIPAAAAAACLSVLAGCAQLSQAPDSDYRQALEKAITAGQCDGESVRDLWSAYGRWYAAASSIAGHSRTDEAVALLRQGDQFRILGCPEVARASYQTLIRHFPEDGFTPLREAARASLQALPPPLSLPGVIPAPVQAGPTLVRPPAEI</sequence>
<name>A0A2U9SEC6_9PROT</name>
<keyword evidence="1" id="KW-0732">Signal</keyword>
<evidence type="ECO:0000256" key="1">
    <source>
        <dbReference type="SAM" id="SignalP"/>
    </source>
</evidence>
<dbReference type="RefSeq" id="WP_111070542.1">
    <property type="nucleotide sequence ID" value="NZ_CP029834.1"/>
</dbReference>
<accession>A0A2U9SEC6</accession>
<dbReference type="AlphaFoldDB" id="A0A2U9SEC6"/>
<reference evidence="2 3" key="1">
    <citation type="submission" date="2018-06" db="EMBL/GenBank/DDBJ databases">
        <title>Complete genome sequencing of Azospirillum sp. M2T2B2.</title>
        <authorList>
            <person name="Heo J."/>
            <person name="Kim S.-J."/>
            <person name="Kwon S.-W."/>
            <person name="Anandham R."/>
        </authorList>
    </citation>
    <scope>NUCLEOTIDE SEQUENCE [LARGE SCALE GENOMIC DNA]</scope>
    <source>
        <strain evidence="2 3">M2T2B2</strain>
        <plasmid evidence="2 3">unnamed4</plasmid>
    </source>
</reference>
<evidence type="ECO:0000313" key="3">
    <source>
        <dbReference type="Proteomes" id="UP000249605"/>
    </source>
</evidence>